<sequence>MFVKRAIPFSLVPLLVLVALFSGPLVSTSTAGVFIVSDLSDSGPGTLRDAMTSANLSPGPDDIFFAVDGVIGLTSDLPDLTDDGTRILGDSGPSVCAGTPKVTLVNLGATSGIRILGADNCEIRGLEIVGFVFGIEIASGASDNIVGGSGACEPNVLDSNDFGVYVVDPGTDSNVIRANTIKSSTLYGVSVSDGPAFTEVGGIGLLGNSIIGSGLDGILVQSLGVPTLHTGIYENCLGCEVATGDTTGNGGAGLRIDGADSTFAWDNLILANSGSGIVIEGGAHGTRTQFNSIGVQMFTPPQGNQGEGVEIRGGAQGSYISDTIEGNFRSGVLISGAGTDNNRVHQSSIRSNTEWGVRISNNAKHNVVFDSGIDLNRQGGIFAEAGSDSSTIRYCVIGGTASLGNMGEGIAVGDNEYTLITENVISGNSASGIAIFFGASNTSIFGNTIGLESNGSTVAANGNNGIQVEGIATQIGGFGELPNVISGNQEWGIRIGGTTTASQFTNVINNSIGVDRFGNPAGNGFGGIKCDVNSNGTTIGGFPTQPMGSNVIKHNGGPGVRVEGTVSFPSNQHSIVENQISDNAGKGIDLVGTGNDGIPAPTVTGATVSSAQGTVNHPGFEVLILVFYDAGDEGCNYVGNVTVPIGQTNWALNGVQIPTGSRVTATATSAWPSIGSQTSEFAPHFVMAQLDAGDTAALPTSMKLTLASANPSRSGRAQLQFAVPREVQGVVRVYSVDGRMIRELENGMFQAGTHQLSWDGRDASGRAVASGTYLMRARTKEESHGVRVTLLR</sequence>
<feature type="domain" description="Right handed beta helix" evidence="1">
    <location>
        <begin position="303"/>
        <end position="449"/>
    </location>
</feature>
<comment type="caution">
    <text evidence="3">The sequence shown here is derived from an EMBL/GenBank/DDBJ whole genome shotgun (WGS) entry which is preliminary data.</text>
</comment>
<evidence type="ECO:0000259" key="1">
    <source>
        <dbReference type="Pfam" id="PF13229"/>
    </source>
</evidence>
<proteinExistence type="predicted"/>
<evidence type="ECO:0000313" key="3">
    <source>
        <dbReference type="EMBL" id="NNF06293.1"/>
    </source>
</evidence>
<organism evidence="3 4">
    <name type="scientific">Eiseniibacteriota bacterium</name>
    <dbReference type="NCBI Taxonomy" id="2212470"/>
    <lineage>
        <taxon>Bacteria</taxon>
        <taxon>Candidatus Eiseniibacteriota</taxon>
    </lineage>
</organism>
<reference evidence="3 4" key="1">
    <citation type="submission" date="2020-03" db="EMBL/GenBank/DDBJ databases">
        <title>Metabolic flexibility allows generalist bacteria to become dominant in a frequently disturbed ecosystem.</title>
        <authorList>
            <person name="Chen Y.-J."/>
            <person name="Leung P.M."/>
            <person name="Bay S.K."/>
            <person name="Hugenholtz P."/>
            <person name="Kessler A.J."/>
            <person name="Shelley G."/>
            <person name="Waite D.W."/>
            <person name="Cook P.L."/>
            <person name="Greening C."/>
        </authorList>
    </citation>
    <scope>NUCLEOTIDE SEQUENCE [LARGE SCALE GENOMIC DNA]</scope>
    <source>
        <strain evidence="3">SS_bin_28</strain>
    </source>
</reference>
<dbReference type="Gene3D" id="2.60.40.4070">
    <property type="match status" value="1"/>
</dbReference>
<dbReference type="AlphaFoldDB" id="A0A7Y2H239"/>
<dbReference type="EMBL" id="JABDJR010000225">
    <property type="protein sequence ID" value="NNF06293.1"/>
    <property type="molecule type" value="Genomic_DNA"/>
</dbReference>
<evidence type="ECO:0000313" key="4">
    <source>
        <dbReference type="Proteomes" id="UP000547674"/>
    </source>
</evidence>
<evidence type="ECO:0000259" key="2">
    <source>
        <dbReference type="Pfam" id="PF13860"/>
    </source>
</evidence>
<dbReference type="Gene3D" id="2.160.20.10">
    <property type="entry name" value="Single-stranded right-handed beta-helix, Pectin lyase-like"/>
    <property type="match status" value="3"/>
</dbReference>
<dbReference type="SMART" id="SM00710">
    <property type="entry name" value="PbH1"/>
    <property type="match status" value="11"/>
</dbReference>
<name>A0A7Y2H239_UNCEI</name>
<gene>
    <name evidence="3" type="ORF">HKN21_06005</name>
</gene>
<feature type="domain" description="FlgD/Vpr Ig-like" evidence="2">
    <location>
        <begin position="716"/>
        <end position="779"/>
    </location>
</feature>
<dbReference type="InterPro" id="IPR006626">
    <property type="entry name" value="PbH1"/>
</dbReference>
<dbReference type="Proteomes" id="UP000547674">
    <property type="component" value="Unassembled WGS sequence"/>
</dbReference>
<dbReference type="InterPro" id="IPR039448">
    <property type="entry name" value="Beta_helix"/>
</dbReference>
<dbReference type="InterPro" id="IPR012334">
    <property type="entry name" value="Pectin_lyas_fold"/>
</dbReference>
<dbReference type="InterPro" id="IPR025965">
    <property type="entry name" value="FlgD/Vpr_Ig-like"/>
</dbReference>
<accession>A0A7Y2H239</accession>
<evidence type="ECO:0008006" key="5">
    <source>
        <dbReference type="Google" id="ProtNLM"/>
    </source>
</evidence>
<dbReference type="Pfam" id="PF13229">
    <property type="entry name" value="Beta_helix"/>
    <property type="match status" value="1"/>
</dbReference>
<dbReference type="SUPFAM" id="SSF51126">
    <property type="entry name" value="Pectin lyase-like"/>
    <property type="match status" value="2"/>
</dbReference>
<protein>
    <recommendedName>
        <fullName evidence="5">FlgD Ig-like domain-containing protein</fullName>
    </recommendedName>
</protein>
<dbReference type="InterPro" id="IPR011050">
    <property type="entry name" value="Pectin_lyase_fold/virulence"/>
</dbReference>
<dbReference type="Pfam" id="PF13860">
    <property type="entry name" value="FlgD_ig"/>
    <property type="match status" value="1"/>
</dbReference>